<protein>
    <recommendedName>
        <fullName evidence="6">Tubulin-tyrosine ligase family protein</fullName>
    </recommendedName>
</protein>
<name>A0ABR2KD14_9EUKA</name>
<evidence type="ECO:0000256" key="3">
    <source>
        <dbReference type="ARBA" id="ARBA00022840"/>
    </source>
</evidence>
<reference evidence="4 5" key="1">
    <citation type="submission" date="2024-04" db="EMBL/GenBank/DDBJ databases">
        <title>Tritrichomonas musculus Genome.</title>
        <authorList>
            <person name="Alves-Ferreira E."/>
            <person name="Grigg M."/>
            <person name="Lorenzi H."/>
            <person name="Galac M."/>
        </authorList>
    </citation>
    <scope>NUCLEOTIDE SEQUENCE [LARGE SCALE GENOMIC DNA]</scope>
    <source>
        <strain evidence="4 5">EAF2021</strain>
    </source>
</reference>
<evidence type="ECO:0000313" key="4">
    <source>
        <dbReference type="EMBL" id="KAK8887900.1"/>
    </source>
</evidence>
<gene>
    <name evidence="4" type="ORF">M9Y10_038959</name>
</gene>
<dbReference type="Proteomes" id="UP001470230">
    <property type="component" value="Unassembled WGS sequence"/>
</dbReference>
<dbReference type="SUPFAM" id="SSF56059">
    <property type="entry name" value="Glutathione synthetase ATP-binding domain-like"/>
    <property type="match status" value="1"/>
</dbReference>
<dbReference type="Gene3D" id="3.30.470.20">
    <property type="entry name" value="ATP-grasp fold, B domain"/>
    <property type="match status" value="1"/>
</dbReference>
<evidence type="ECO:0000256" key="1">
    <source>
        <dbReference type="ARBA" id="ARBA00022598"/>
    </source>
</evidence>
<evidence type="ECO:0000256" key="2">
    <source>
        <dbReference type="ARBA" id="ARBA00022741"/>
    </source>
</evidence>
<organism evidence="4 5">
    <name type="scientific">Tritrichomonas musculus</name>
    <dbReference type="NCBI Taxonomy" id="1915356"/>
    <lineage>
        <taxon>Eukaryota</taxon>
        <taxon>Metamonada</taxon>
        <taxon>Parabasalia</taxon>
        <taxon>Tritrichomonadida</taxon>
        <taxon>Tritrichomonadidae</taxon>
        <taxon>Tritrichomonas</taxon>
    </lineage>
</organism>
<keyword evidence="3" id="KW-0067">ATP-binding</keyword>
<dbReference type="PANTHER" id="PTHR12241">
    <property type="entry name" value="TUBULIN POLYGLUTAMYLASE"/>
    <property type="match status" value="1"/>
</dbReference>
<comment type="caution">
    <text evidence="4">The sequence shown here is derived from an EMBL/GenBank/DDBJ whole genome shotgun (WGS) entry which is preliminary data.</text>
</comment>
<keyword evidence="5" id="KW-1185">Reference proteome</keyword>
<keyword evidence="2" id="KW-0547">Nucleotide-binding</keyword>
<accession>A0ABR2KD14</accession>
<dbReference type="PANTHER" id="PTHR12241:SF147">
    <property type="entry name" value="TUBULIN POLYGLUTAMYLASE TTLL7"/>
    <property type="match status" value="1"/>
</dbReference>
<dbReference type="Pfam" id="PF03133">
    <property type="entry name" value="TTL"/>
    <property type="match status" value="1"/>
</dbReference>
<evidence type="ECO:0008006" key="6">
    <source>
        <dbReference type="Google" id="ProtNLM"/>
    </source>
</evidence>
<dbReference type="InterPro" id="IPR004344">
    <property type="entry name" value="TTL/TTLL_fam"/>
</dbReference>
<evidence type="ECO:0000313" key="5">
    <source>
        <dbReference type="Proteomes" id="UP001470230"/>
    </source>
</evidence>
<sequence>MFDQISYEKFIKKKLNVYKLMLSNRHFLIFRAPSSIYETSFSLSADIKCNFRLGSYNKKLASKILSYNGLSQTTTNDFVLIWGSSPDTDEISPISIYQRFNHFPYSKRILGNKAELAYIIQRHPNIRDFPRFFPRTFILPGDKDNLYRHMKLHPNQSFISKPAGGSCGHGIKLVKFSDFYSIPSDNVVSEYIQRPLCIDGFKFDFRIYVLVTSFAPLRAFVYKEGLARFATESYSNVTQNVYSHLTNATLNKHTQKWCSEFKWKLSEALNEIEHRFNRPCYEIMQLILDTVARTLAIVQHVMAPNERKSPLSPFFELFGFDLLLDRNFKMWLLEINTFPSLGFDEDVDFEVKAPLIAQTLSIAGIPNVRLQDLPTRIEISQTEIDKIDESIVRAEDFRNEASGNGFIRIFPREATKNLIPLLAIPKYVGKVSKKKRHENLDPVKIGKILTPEQSMDLLISYLNKIHKLISSDQSSASVISKVSSFLSAQGYQAYKNSNIEVLLKNYIQKQKAKAALISKEQELPIEIKNQILDSGDDFIAQTILNTNLKVKNIRSLFY</sequence>
<proteinExistence type="predicted"/>
<keyword evidence="1" id="KW-0436">Ligase</keyword>
<dbReference type="EMBL" id="JAPFFF010000006">
    <property type="protein sequence ID" value="KAK8887900.1"/>
    <property type="molecule type" value="Genomic_DNA"/>
</dbReference>
<dbReference type="PROSITE" id="PS51221">
    <property type="entry name" value="TTL"/>
    <property type="match status" value="1"/>
</dbReference>